<dbReference type="GO" id="GO:0003676">
    <property type="term" value="F:nucleic acid binding"/>
    <property type="evidence" value="ECO:0007669"/>
    <property type="project" value="InterPro"/>
</dbReference>
<evidence type="ECO:0000256" key="1">
    <source>
        <dbReference type="PROSITE-ProRule" id="PRU00047"/>
    </source>
</evidence>
<feature type="domain" description="CCHC-type" evidence="3">
    <location>
        <begin position="79"/>
        <end position="93"/>
    </location>
</feature>
<dbReference type="AlphaFoldDB" id="A0AAQ3WWL8"/>
<feature type="region of interest" description="Disordered" evidence="2">
    <location>
        <begin position="1"/>
        <end position="38"/>
    </location>
</feature>
<organism evidence="4 5">
    <name type="scientific">Paspalum notatum var. saurae</name>
    <dbReference type="NCBI Taxonomy" id="547442"/>
    <lineage>
        <taxon>Eukaryota</taxon>
        <taxon>Viridiplantae</taxon>
        <taxon>Streptophyta</taxon>
        <taxon>Embryophyta</taxon>
        <taxon>Tracheophyta</taxon>
        <taxon>Spermatophyta</taxon>
        <taxon>Magnoliopsida</taxon>
        <taxon>Liliopsida</taxon>
        <taxon>Poales</taxon>
        <taxon>Poaceae</taxon>
        <taxon>PACMAD clade</taxon>
        <taxon>Panicoideae</taxon>
        <taxon>Andropogonodae</taxon>
        <taxon>Paspaleae</taxon>
        <taxon>Paspalinae</taxon>
        <taxon>Paspalum</taxon>
    </lineage>
</organism>
<protein>
    <recommendedName>
        <fullName evidence="3">CCHC-type domain-containing protein</fullName>
    </recommendedName>
</protein>
<keyword evidence="1" id="KW-0862">Zinc</keyword>
<dbReference type="EMBL" id="CP144749">
    <property type="protein sequence ID" value="WVZ75966.1"/>
    <property type="molecule type" value="Genomic_DNA"/>
</dbReference>
<dbReference type="Proteomes" id="UP001341281">
    <property type="component" value="Chromosome 05"/>
</dbReference>
<dbReference type="SUPFAM" id="SSF57756">
    <property type="entry name" value="Retrovirus zinc finger-like domains"/>
    <property type="match status" value="1"/>
</dbReference>
<evidence type="ECO:0000313" key="5">
    <source>
        <dbReference type="Proteomes" id="UP001341281"/>
    </source>
</evidence>
<evidence type="ECO:0000259" key="3">
    <source>
        <dbReference type="PROSITE" id="PS50158"/>
    </source>
</evidence>
<evidence type="ECO:0000256" key="2">
    <source>
        <dbReference type="SAM" id="MobiDB-lite"/>
    </source>
</evidence>
<keyword evidence="5" id="KW-1185">Reference proteome</keyword>
<dbReference type="PROSITE" id="PS50158">
    <property type="entry name" value="ZF_CCHC"/>
    <property type="match status" value="1"/>
</dbReference>
<feature type="compositionally biased region" description="Acidic residues" evidence="2">
    <location>
        <begin position="15"/>
        <end position="26"/>
    </location>
</feature>
<dbReference type="InterPro" id="IPR001878">
    <property type="entry name" value="Znf_CCHC"/>
</dbReference>
<feature type="compositionally biased region" description="Basic and acidic residues" evidence="2">
    <location>
        <begin position="113"/>
        <end position="124"/>
    </location>
</feature>
<dbReference type="GO" id="GO:0008270">
    <property type="term" value="F:zinc ion binding"/>
    <property type="evidence" value="ECO:0007669"/>
    <property type="project" value="UniProtKB-KW"/>
</dbReference>
<name>A0AAQ3WWL8_PASNO</name>
<accession>A0AAQ3WWL8</accession>
<keyword evidence="1" id="KW-0863">Zinc-finger</keyword>
<feature type="region of interest" description="Disordered" evidence="2">
    <location>
        <begin position="103"/>
        <end position="124"/>
    </location>
</feature>
<sequence length="124" mass="14336">MEKGKSKKEASSSSSEEDEDSDEDDQAQCSSTDNDEEEIAILIKRMQKALKKLNSKGVPITIEEIEHNRQRKKEIKVGCFGCGEKGHFMDSCPIIAKEEKKKRHMLKKKEKKEKRWAQGPYEHR</sequence>
<gene>
    <name evidence="4" type="ORF">U9M48_023978</name>
</gene>
<dbReference type="Gene3D" id="4.10.60.10">
    <property type="entry name" value="Zinc finger, CCHC-type"/>
    <property type="match status" value="1"/>
</dbReference>
<reference evidence="4 5" key="1">
    <citation type="submission" date="2024-02" db="EMBL/GenBank/DDBJ databases">
        <title>High-quality chromosome-scale genome assembly of Pensacola bahiagrass (Paspalum notatum Flugge var. saurae).</title>
        <authorList>
            <person name="Vega J.M."/>
            <person name="Podio M."/>
            <person name="Orjuela J."/>
            <person name="Siena L.A."/>
            <person name="Pessino S.C."/>
            <person name="Combes M.C."/>
            <person name="Mariac C."/>
            <person name="Albertini E."/>
            <person name="Pupilli F."/>
            <person name="Ortiz J.P.A."/>
            <person name="Leblanc O."/>
        </authorList>
    </citation>
    <scope>NUCLEOTIDE SEQUENCE [LARGE SCALE GENOMIC DNA]</scope>
    <source>
        <strain evidence="4">R1</strain>
        <tissue evidence="4">Leaf</tissue>
    </source>
</reference>
<dbReference type="InterPro" id="IPR036875">
    <property type="entry name" value="Znf_CCHC_sf"/>
</dbReference>
<keyword evidence="1" id="KW-0479">Metal-binding</keyword>
<proteinExistence type="predicted"/>
<feature type="compositionally biased region" description="Basic and acidic residues" evidence="2">
    <location>
        <begin position="1"/>
        <end position="10"/>
    </location>
</feature>
<evidence type="ECO:0000313" key="4">
    <source>
        <dbReference type="EMBL" id="WVZ75966.1"/>
    </source>
</evidence>
<feature type="compositionally biased region" description="Basic residues" evidence="2">
    <location>
        <begin position="103"/>
        <end position="112"/>
    </location>
</feature>